<dbReference type="InterPro" id="IPR025324">
    <property type="entry name" value="DUF4230"/>
</dbReference>
<dbReference type="Proteomes" id="UP000245429">
    <property type="component" value="Chromosome"/>
</dbReference>
<dbReference type="Pfam" id="PF14014">
    <property type="entry name" value="DUF4230"/>
    <property type="match status" value="1"/>
</dbReference>
<dbReference type="EMBL" id="CP029463">
    <property type="protein sequence ID" value="AWM14243.1"/>
    <property type="molecule type" value="Genomic_DNA"/>
</dbReference>
<evidence type="ECO:0008006" key="4">
    <source>
        <dbReference type="Google" id="ProtNLM"/>
    </source>
</evidence>
<gene>
    <name evidence="2" type="ORF">DI487_10515</name>
</gene>
<proteinExistence type="predicted"/>
<organism evidence="2 3">
    <name type="scientific">Flavobacterium sediminis</name>
    <dbReference type="NCBI Taxonomy" id="2201181"/>
    <lineage>
        <taxon>Bacteria</taxon>
        <taxon>Pseudomonadati</taxon>
        <taxon>Bacteroidota</taxon>
        <taxon>Flavobacteriia</taxon>
        <taxon>Flavobacteriales</taxon>
        <taxon>Flavobacteriaceae</taxon>
        <taxon>Flavobacterium</taxon>
    </lineage>
</organism>
<dbReference type="KEGG" id="fse:DI487_10515"/>
<evidence type="ECO:0000313" key="3">
    <source>
        <dbReference type="Proteomes" id="UP000245429"/>
    </source>
</evidence>
<dbReference type="RefSeq" id="WP_109569603.1">
    <property type="nucleotide sequence ID" value="NZ_CP029463.1"/>
</dbReference>
<protein>
    <recommendedName>
        <fullName evidence="4">DUF4230 domain-containing protein</fullName>
    </recommendedName>
</protein>
<dbReference type="AlphaFoldDB" id="A0A2U8QVT9"/>
<keyword evidence="1" id="KW-1133">Transmembrane helix</keyword>
<keyword evidence="1" id="KW-0472">Membrane</keyword>
<keyword evidence="3" id="KW-1185">Reference proteome</keyword>
<keyword evidence="1" id="KW-0812">Transmembrane</keyword>
<evidence type="ECO:0000256" key="1">
    <source>
        <dbReference type="SAM" id="Phobius"/>
    </source>
</evidence>
<dbReference type="OrthoDB" id="5700441at2"/>
<feature type="transmembrane region" description="Helical" evidence="1">
    <location>
        <begin position="28"/>
        <end position="45"/>
    </location>
</feature>
<reference evidence="2 3" key="1">
    <citation type="submission" date="2018-05" db="EMBL/GenBank/DDBJ databases">
        <title>Flavobacterium sp. MEBiC07310.</title>
        <authorList>
            <person name="Baek K."/>
        </authorList>
    </citation>
    <scope>NUCLEOTIDE SEQUENCE [LARGE SCALE GENOMIC DNA]</scope>
    <source>
        <strain evidence="2 3">MEBiC07310</strain>
    </source>
</reference>
<accession>A0A2U8QVT9</accession>
<evidence type="ECO:0000313" key="2">
    <source>
        <dbReference type="EMBL" id="AWM14243.1"/>
    </source>
</evidence>
<sequence>MARNTSTETQIKNIVTPVIQAIFKSGKAIYIIIIAVVFYFGYQYFTQKKEDNVTFNSDLIEKEIKNVGKLIVTEGKFSEVVTYKDQQKYLMDLVSFEKKALIVANANVTIAYDLRQIKYNIDQEKKTITITYVPEPELKINQELQFYDINQSRFNPFGAEDYNKINQKVKEVITKKVEQSTLKSNAENRLLSELSKLLILTNTMGWTLEYNGNIIQKDSDFIKGLTP</sequence>
<name>A0A2U8QVT9_9FLAO</name>